<dbReference type="InterPro" id="IPR023550">
    <property type="entry name" value="PKHD_hydroxylase"/>
</dbReference>
<evidence type="ECO:0000256" key="4">
    <source>
        <dbReference type="ARBA" id="ARBA00022964"/>
    </source>
</evidence>
<evidence type="ECO:0000313" key="9">
    <source>
        <dbReference type="EMBL" id="CDG80871.1"/>
    </source>
</evidence>
<feature type="binding site" evidence="7">
    <location>
        <position position="97"/>
    </location>
    <ligand>
        <name>Fe cation</name>
        <dbReference type="ChEBI" id="CHEBI:24875"/>
    </ligand>
</feature>
<dbReference type="GO" id="GO:0006974">
    <property type="term" value="P:DNA damage response"/>
    <property type="evidence" value="ECO:0007669"/>
    <property type="project" value="TreeGrafter"/>
</dbReference>
<dbReference type="SUPFAM" id="SSF51197">
    <property type="entry name" value="Clavaminate synthase-like"/>
    <property type="match status" value="1"/>
</dbReference>
<dbReference type="Pfam" id="PF18331">
    <property type="entry name" value="PKHD_C"/>
    <property type="match status" value="1"/>
</dbReference>
<keyword evidence="4 7" id="KW-0223">Dioxygenase</keyword>
<accession>W0UZ06</accession>
<keyword evidence="10" id="KW-1185">Reference proteome</keyword>
<evidence type="ECO:0000256" key="6">
    <source>
        <dbReference type="ARBA" id="ARBA00023004"/>
    </source>
</evidence>
<dbReference type="eggNOG" id="COG3128">
    <property type="taxonomic scope" value="Bacteria"/>
</dbReference>
<feature type="binding site" evidence="7">
    <location>
        <position position="159"/>
    </location>
    <ligand>
        <name>Fe cation</name>
        <dbReference type="ChEBI" id="CHEBI:24875"/>
    </ligand>
</feature>
<dbReference type="GO" id="GO:0031418">
    <property type="term" value="F:L-ascorbic acid binding"/>
    <property type="evidence" value="ECO:0007669"/>
    <property type="project" value="UniProtKB-KW"/>
</dbReference>
<evidence type="ECO:0000256" key="3">
    <source>
        <dbReference type="ARBA" id="ARBA00022896"/>
    </source>
</evidence>
<evidence type="ECO:0000256" key="5">
    <source>
        <dbReference type="ARBA" id="ARBA00023002"/>
    </source>
</evidence>
<dbReference type="InterPro" id="IPR005123">
    <property type="entry name" value="Oxoglu/Fe-dep_dioxygenase_dom"/>
</dbReference>
<protein>
    <submittedName>
        <fullName evidence="9">2OG-Fe(II) oxygenase superfamily protein</fullName>
    </submittedName>
</protein>
<dbReference type="Gene3D" id="2.60.120.620">
    <property type="entry name" value="q2cbj1_9rhob like domain"/>
    <property type="match status" value="1"/>
</dbReference>
<dbReference type="OrthoDB" id="9812472at2"/>
<dbReference type="PANTHER" id="PTHR41536:SF1">
    <property type="entry name" value="PKHD-TYPE HYDROXYLASE YBIX"/>
    <property type="match status" value="1"/>
</dbReference>
<dbReference type="Gene3D" id="4.10.860.20">
    <property type="entry name" value="Rabenosyn, Rab binding domain"/>
    <property type="match status" value="1"/>
</dbReference>
<dbReference type="EMBL" id="HG322949">
    <property type="protein sequence ID" value="CDG80871.1"/>
    <property type="molecule type" value="Genomic_DNA"/>
</dbReference>
<evidence type="ECO:0000256" key="1">
    <source>
        <dbReference type="ARBA" id="ARBA00001961"/>
    </source>
</evidence>
<proteinExistence type="inferred from homology"/>
<dbReference type="PATRIC" id="fig|1349767.4.peg.4844"/>
<comment type="cofactor">
    <cofactor evidence="7">
        <name>Fe(2+)</name>
        <dbReference type="ChEBI" id="CHEBI:29033"/>
    </cofactor>
    <text evidence="7">Binds 1 Fe(2+) ion per subunit.</text>
</comment>
<feature type="domain" description="Fe2OG dioxygenase" evidence="8">
    <location>
        <begin position="78"/>
        <end position="178"/>
    </location>
</feature>
<dbReference type="PROSITE" id="PS51471">
    <property type="entry name" value="FE2OG_OXY"/>
    <property type="match status" value="1"/>
</dbReference>
<dbReference type="InterPro" id="IPR041097">
    <property type="entry name" value="PKHD_C"/>
</dbReference>
<evidence type="ECO:0000259" key="8">
    <source>
        <dbReference type="PROSITE" id="PS51471"/>
    </source>
</evidence>
<keyword evidence="6 7" id="KW-0408">Iron</keyword>
<evidence type="ECO:0000256" key="2">
    <source>
        <dbReference type="ARBA" id="ARBA00022723"/>
    </source>
</evidence>
<dbReference type="AlphaFoldDB" id="W0UZ06"/>
<evidence type="ECO:0000313" key="10">
    <source>
        <dbReference type="Proteomes" id="UP000027604"/>
    </source>
</evidence>
<sequence length="227" mass="25131">MLLHLKQVLTENDVAQARALLQQAPWTDGRATSGQQAAHVKNNRQLAEQSAVSTALQQLVMAGLKRHPLFFTAALPKHISPPWFNCYSGAANSYGDHVDASVRYLSNGNSLRADLSCTLFLSDPDAYDGGELVLADAYREESIKLPAGDMILYESDRVHRVAPVRSGQRLASFFWIESMVRGADQRRLLFNMDHHLRQLRATLGETDGAVVGLSSTYHNLLRMWAGA</sequence>
<organism evidence="9 10">
    <name type="scientific">Janthinobacterium agaricidamnosum NBRC 102515 = DSM 9628</name>
    <dbReference type="NCBI Taxonomy" id="1349767"/>
    <lineage>
        <taxon>Bacteria</taxon>
        <taxon>Pseudomonadati</taxon>
        <taxon>Pseudomonadota</taxon>
        <taxon>Betaproteobacteria</taxon>
        <taxon>Burkholderiales</taxon>
        <taxon>Oxalobacteraceae</taxon>
        <taxon>Janthinobacterium</taxon>
    </lineage>
</organism>
<dbReference type="GO" id="GO:0006879">
    <property type="term" value="P:intracellular iron ion homeostasis"/>
    <property type="evidence" value="ECO:0007669"/>
    <property type="project" value="TreeGrafter"/>
</dbReference>
<keyword evidence="3 7" id="KW-0847">Vitamin C</keyword>
<feature type="binding site" evidence="7">
    <location>
        <position position="169"/>
    </location>
    <ligand>
        <name>2-oxoglutarate</name>
        <dbReference type="ChEBI" id="CHEBI:16810"/>
    </ligand>
</feature>
<dbReference type="RefSeq" id="WP_038487771.1">
    <property type="nucleotide sequence ID" value="NZ_BCTH01000094.1"/>
</dbReference>
<dbReference type="InterPro" id="IPR044862">
    <property type="entry name" value="Pro_4_hyd_alph_FE2OG_OXY"/>
</dbReference>
<dbReference type="InterPro" id="IPR006620">
    <property type="entry name" value="Pro_4_hyd_alph"/>
</dbReference>
<dbReference type="NCBIfam" id="NF003975">
    <property type="entry name" value="PRK05467.1-4"/>
    <property type="match status" value="1"/>
</dbReference>
<dbReference type="SMART" id="SM00702">
    <property type="entry name" value="P4Hc"/>
    <property type="match status" value="1"/>
</dbReference>
<keyword evidence="2 7" id="KW-0479">Metal-binding</keyword>
<evidence type="ECO:0000256" key="7">
    <source>
        <dbReference type="HAMAP-Rule" id="MF_00657"/>
    </source>
</evidence>
<dbReference type="STRING" id="1349767.GJA_208"/>
<feature type="binding site" evidence="7">
    <location>
        <position position="99"/>
    </location>
    <ligand>
        <name>Fe cation</name>
        <dbReference type="ChEBI" id="CHEBI:24875"/>
    </ligand>
</feature>
<dbReference type="NCBIfam" id="NF003974">
    <property type="entry name" value="PRK05467.1-3"/>
    <property type="match status" value="1"/>
</dbReference>
<dbReference type="GO" id="GO:0005506">
    <property type="term" value="F:iron ion binding"/>
    <property type="evidence" value="ECO:0007669"/>
    <property type="project" value="UniProtKB-UniRule"/>
</dbReference>
<dbReference type="Proteomes" id="UP000027604">
    <property type="component" value="Chromosome I"/>
</dbReference>
<comment type="cofactor">
    <cofactor evidence="1 7">
        <name>L-ascorbate</name>
        <dbReference type="ChEBI" id="CHEBI:38290"/>
    </cofactor>
</comment>
<name>W0UZ06_9BURK</name>
<reference evidence="9 10" key="1">
    <citation type="journal article" date="2015" name="Genome Announc.">
        <title>Genome Sequence of Mushroom Soft-Rot Pathogen Janthinobacterium agaricidamnosum.</title>
        <authorList>
            <person name="Graupner K."/>
            <person name="Lackner G."/>
            <person name="Hertweck C."/>
        </authorList>
    </citation>
    <scope>NUCLEOTIDE SEQUENCE [LARGE SCALE GENOMIC DNA]</scope>
    <source>
        <strain evidence="10">NBRC 102515 / DSM 9628</strain>
    </source>
</reference>
<gene>
    <name evidence="9" type="ORF">GJA_208</name>
</gene>
<dbReference type="HAMAP" id="MF_00657">
    <property type="entry name" value="Hydroxyl_YbiX"/>
    <property type="match status" value="1"/>
</dbReference>
<dbReference type="HOGENOM" id="CLU_106663_0_0_4"/>
<dbReference type="KEGG" id="jag:GJA_208"/>
<keyword evidence="5 7" id="KW-0560">Oxidoreductase</keyword>
<dbReference type="PANTHER" id="PTHR41536">
    <property type="entry name" value="PKHD-TYPE HYDROXYLASE YBIX"/>
    <property type="match status" value="1"/>
</dbReference>
<dbReference type="GO" id="GO:0016706">
    <property type="term" value="F:2-oxoglutarate-dependent dioxygenase activity"/>
    <property type="evidence" value="ECO:0007669"/>
    <property type="project" value="UniProtKB-UniRule"/>
</dbReference>
<dbReference type="Pfam" id="PF13640">
    <property type="entry name" value="2OG-FeII_Oxy_3"/>
    <property type="match status" value="1"/>
</dbReference>